<dbReference type="SMART" id="SM00448">
    <property type="entry name" value="REC"/>
    <property type="match status" value="1"/>
</dbReference>
<sequence>MNTFRVLLSDDDEDDCYFLTAIFNDLYGDQVQISCPSSVLACQRLLVEPEPPHLIVLDFNLPPANALDLLDWMASQPHLQSVTTVLWSSRISEQEQVACLQAGVVKVIPKQSDYIAMKEVIRSVVAQWIPEAYAHRQRTDPPATALS</sequence>
<organism evidence="4 5">
    <name type="scientific">Spirosoma utsteinense</name>
    <dbReference type="NCBI Taxonomy" id="2585773"/>
    <lineage>
        <taxon>Bacteria</taxon>
        <taxon>Pseudomonadati</taxon>
        <taxon>Bacteroidota</taxon>
        <taxon>Cytophagia</taxon>
        <taxon>Cytophagales</taxon>
        <taxon>Cytophagaceae</taxon>
        <taxon>Spirosoma</taxon>
    </lineage>
</organism>
<dbReference type="PROSITE" id="PS50110">
    <property type="entry name" value="RESPONSE_REGULATORY"/>
    <property type="match status" value="1"/>
</dbReference>
<evidence type="ECO:0000313" key="5">
    <source>
        <dbReference type="Proteomes" id="UP000700732"/>
    </source>
</evidence>
<dbReference type="InterPro" id="IPR001789">
    <property type="entry name" value="Sig_transdc_resp-reg_receiver"/>
</dbReference>
<keyword evidence="1 2" id="KW-0597">Phosphoprotein</keyword>
<dbReference type="PANTHER" id="PTHR44591:SF3">
    <property type="entry name" value="RESPONSE REGULATORY DOMAIN-CONTAINING PROTEIN"/>
    <property type="match status" value="1"/>
</dbReference>
<dbReference type="Proteomes" id="UP000700732">
    <property type="component" value="Unassembled WGS sequence"/>
</dbReference>
<comment type="caution">
    <text evidence="4">The sequence shown here is derived from an EMBL/GenBank/DDBJ whole genome shotgun (WGS) entry which is preliminary data.</text>
</comment>
<dbReference type="RefSeq" id="WP_186738404.1">
    <property type="nucleotide sequence ID" value="NZ_VFIA01000018.1"/>
</dbReference>
<dbReference type="SUPFAM" id="SSF52172">
    <property type="entry name" value="CheY-like"/>
    <property type="match status" value="1"/>
</dbReference>
<evidence type="ECO:0000256" key="2">
    <source>
        <dbReference type="PROSITE-ProRule" id="PRU00169"/>
    </source>
</evidence>
<dbReference type="PANTHER" id="PTHR44591">
    <property type="entry name" value="STRESS RESPONSE REGULATOR PROTEIN 1"/>
    <property type="match status" value="1"/>
</dbReference>
<reference evidence="4 5" key="1">
    <citation type="submission" date="2019-06" db="EMBL/GenBank/DDBJ databases">
        <title>Spirosoma utsteinense sp. nov. isolated from Antarctic ice-free soils.</title>
        <authorList>
            <person name="Tahon G."/>
        </authorList>
    </citation>
    <scope>NUCLEOTIDE SEQUENCE [LARGE SCALE GENOMIC DNA]</scope>
    <source>
        <strain evidence="4 5">LMG 31447</strain>
    </source>
</reference>
<evidence type="ECO:0000259" key="3">
    <source>
        <dbReference type="PROSITE" id="PS50110"/>
    </source>
</evidence>
<accession>A0ABR6W9W3</accession>
<name>A0ABR6W9W3_9BACT</name>
<protein>
    <submittedName>
        <fullName evidence="4">CheY-like chemotaxis protein</fullName>
    </submittedName>
</protein>
<dbReference type="InterPro" id="IPR050595">
    <property type="entry name" value="Bact_response_regulator"/>
</dbReference>
<feature type="domain" description="Response regulatory" evidence="3">
    <location>
        <begin position="5"/>
        <end position="125"/>
    </location>
</feature>
<gene>
    <name evidence="4" type="ORF">FH603_3154</name>
</gene>
<dbReference type="Gene3D" id="3.40.50.2300">
    <property type="match status" value="1"/>
</dbReference>
<dbReference type="Pfam" id="PF00072">
    <property type="entry name" value="Response_reg"/>
    <property type="match status" value="1"/>
</dbReference>
<evidence type="ECO:0000313" key="4">
    <source>
        <dbReference type="EMBL" id="MBC3792640.1"/>
    </source>
</evidence>
<dbReference type="InterPro" id="IPR011006">
    <property type="entry name" value="CheY-like_superfamily"/>
</dbReference>
<proteinExistence type="predicted"/>
<evidence type="ECO:0000256" key="1">
    <source>
        <dbReference type="ARBA" id="ARBA00022553"/>
    </source>
</evidence>
<feature type="modified residue" description="4-aspartylphosphate" evidence="2">
    <location>
        <position position="58"/>
    </location>
</feature>
<keyword evidence="5" id="KW-1185">Reference proteome</keyword>
<dbReference type="CDD" id="cd00156">
    <property type="entry name" value="REC"/>
    <property type="match status" value="1"/>
</dbReference>
<dbReference type="EMBL" id="VFIA01000018">
    <property type="protein sequence ID" value="MBC3792640.1"/>
    <property type="molecule type" value="Genomic_DNA"/>
</dbReference>